<evidence type="ECO:0000259" key="7">
    <source>
        <dbReference type="PROSITE" id="PS50850"/>
    </source>
</evidence>
<evidence type="ECO:0000256" key="2">
    <source>
        <dbReference type="ARBA" id="ARBA00022475"/>
    </source>
</evidence>
<feature type="domain" description="Major facilitator superfamily (MFS) profile" evidence="7">
    <location>
        <begin position="10"/>
        <end position="388"/>
    </location>
</feature>
<feature type="transmembrane region" description="Helical" evidence="6">
    <location>
        <begin position="244"/>
        <end position="262"/>
    </location>
</feature>
<dbReference type="PANTHER" id="PTHR43124:SF3">
    <property type="entry name" value="CHLORAMPHENICOL EFFLUX PUMP RV0191"/>
    <property type="match status" value="1"/>
</dbReference>
<dbReference type="InterPro" id="IPR011701">
    <property type="entry name" value="MFS"/>
</dbReference>
<gene>
    <name evidence="8" type="ORF">WKW82_24680</name>
</gene>
<dbReference type="Pfam" id="PF07690">
    <property type="entry name" value="MFS_1"/>
    <property type="match status" value="1"/>
</dbReference>
<name>A0ABU8WQN7_9BURK</name>
<keyword evidence="4 6" id="KW-1133">Transmembrane helix</keyword>
<keyword evidence="5 6" id="KW-0472">Membrane</keyword>
<dbReference type="RefSeq" id="WP_340345008.1">
    <property type="nucleotide sequence ID" value="NZ_JBBKZT010000012.1"/>
</dbReference>
<evidence type="ECO:0000256" key="3">
    <source>
        <dbReference type="ARBA" id="ARBA00022692"/>
    </source>
</evidence>
<reference evidence="8 9" key="1">
    <citation type="submission" date="2024-03" db="EMBL/GenBank/DDBJ databases">
        <title>Novel species of the genus Variovorax.</title>
        <authorList>
            <person name="Liu Q."/>
            <person name="Xin Y.-H."/>
        </authorList>
    </citation>
    <scope>NUCLEOTIDE SEQUENCE [LARGE SCALE GENOMIC DNA]</scope>
    <source>
        <strain evidence="8 9">KACC 18900</strain>
    </source>
</reference>
<dbReference type="InterPro" id="IPR036259">
    <property type="entry name" value="MFS_trans_sf"/>
</dbReference>
<keyword evidence="2" id="KW-1003">Cell membrane</keyword>
<feature type="transmembrane region" description="Helical" evidence="6">
    <location>
        <begin position="46"/>
        <end position="64"/>
    </location>
</feature>
<evidence type="ECO:0000313" key="9">
    <source>
        <dbReference type="Proteomes" id="UP001385892"/>
    </source>
</evidence>
<dbReference type="PROSITE" id="PS50850">
    <property type="entry name" value="MFS"/>
    <property type="match status" value="1"/>
</dbReference>
<dbReference type="EMBL" id="JBBKZT010000012">
    <property type="protein sequence ID" value="MEJ8849866.1"/>
    <property type="molecule type" value="Genomic_DNA"/>
</dbReference>
<comment type="subcellular location">
    <subcellularLocation>
        <location evidence="1">Cell membrane</location>
        <topology evidence="1">Multi-pass membrane protein</topology>
    </subcellularLocation>
</comment>
<feature type="transmembrane region" description="Helical" evidence="6">
    <location>
        <begin position="298"/>
        <end position="315"/>
    </location>
</feature>
<feature type="transmembrane region" description="Helical" evidence="6">
    <location>
        <begin position="210"/>
        <end position="232"/>
    </location>
</feature>
<evidence type="ECO:0000256" key="1">
    <source>
        <dbReference type="ARBA" id="ARBA00004651"/>
    </source>
</evidence>
<feature type="transmembrane region" description="Helical" evidence="6">
    <location>
        <begin position="274"/>
        <end position="292"/>
    </location>
</feature>
<evidence type="ECO:0000256" key="4">
    <source>
        <dbReference type="ARBA" id="ARBA00022989"/>
    </source>
</evidence>
<accession>A0ABU8WQN7</accession>
<keyword evidence="9" id="KW-1185">Reference proteome</keyword>
<protein>
    <submittedName>
        <fullName evidence="8">MFS transporter</fullName>
    </submittedName>
</protein>
<feature type="transmembrane region" description="Helical" evidence="6">
    <location>
        <begin position="76"/>
        <end position="95"/>
    </location>
</feature>
<evidence type="ECO:0000313" key="8">
    <source>
        <dbReference type="EMBL" id="MEJ8849866.1"/>
    </source>
</evidence>
<sequence length="398" mass="41668">MSTRALDSRTLWLLGTCAFASMASMRICDAMLPSLAAEFSATTGQVARTISGFALAYGLLQLFYGPLGDRYGKVRVIAFATLACTIGSMAAALAPSLDWLVAGRILSGVAAAGIIPLTMAWIGDSVAYEGRQEVLARLLGATVFGMICGQWLGGLVAEVWNWRAAFALLATIFLVGGAMLTRRARGLASPARPDMASVPRRLLDVLAQPWARTVLLVTCIEGALAFSALAFIPSHLHASFKLSMPAAGAVVALYGVGGLVYSRCARVLLRRFGETGLATTGGVSLGIAFAAIATAPSWPWTLPACMLAGFGFYALHNTLQTHATQMAPTARGTAVSLFACVLFLGQSLGVLLASWVVDTASTSMVFASSALGLLLLGVAFATLIRQRNSRLRQGVIDA</sequence>
<comment type="caution">
    <text evidence="8">The sequence shown here is derived from an EMBL/GenBank/DDBJ whole genome shotgun (WGS) entry which is preliminary data.</text>
</comment>
<dbReference type="InterPro" id="IPR020846">
    <property type="entry name" value="MFS_dom"/>
</dbReference>
<feature type="transmembrane region" description="Helical" evidence="6">
    <location>
        <begin position="335"/>
        <end position="357"/>
    </location>
</feature>
<dbReference type="PANTHER" id="PTHR43124">
    <property type="entry name" value="PURINE EFFLUX PUMP PBUE"/>
    <property type="match status" value="1"/>
</dbReference>
<feature type="transmembrane region" description="Helical" evidence="6">
    <location>
        <begin position="159"/>
        <end position="180"/>
    </location>
</feature>
<organism evidence="8 9">
    <name type="scientific">Variovorax rhizosphaerae</name>
    <dbReference type="NCBI Taxonomy" id="1836200"/>
    <lineage>
        <taxon>Bacteria</taxon>
        <taxon>Pseudomonadati</taxon>
        <taxon>Pseudomonadota</taxon>
        <taxon>Betaproteobacteria</taxon>
        <taxon>Burkholderiales</taxon>
        <taxon>Comamonadaceae</taxon>
        <taxon>Variovorax</taxon>
    </lineage>
</organism>
<dbReference type="SUPFAM" id="SSF103473">
    <property type="entry name" value="MFS general substrate transporter"/>
    <property type="match status" value="1"/>
</dbReference>
<feature type="transmembrane region" description="Helical" evidence="6">
    <location>
        <begin position="101"/>
        <end position="122"/>
    </location>
</feature>
<feature type="transmembrane region" description="Helical" evidence="6">
    <location>
        <begin position="363"/>
        <end position="384"/>
    </location>
</feature>
<dbReference type="CDD" id="cd17324">
    <property type="entry name" value="MFS_NepI_like"/>
    <property type="match status" value="1"/>
</dbReference>
<dbReference type="InterPro" id="IPR050189">
    <property type="entry name" value="MFS_Efflux_Transporters"/>
</dbReference>
<feature type="transmembrane region" description="Helical" evidence="6">
    <location>
        <begin position="134"/>
        <end position="153"/>
    </location>
</feature>
<evidence type="ECO:0000256" key="6">
    <source>
        <dbReference type="SAM" id="Phobius"/>
    </source>
</evidence>
<evidence type="ECO:0000256" key="5">
    <source>
        <dbReference type="ARBA" id="ARBA00023136"/>
    </source>
</evidence>
<proteinExistence type="predicted"/>
<dbReference type="Proteomes" id="UP001385892">
    <property type="component" value="Unassembled WGS sequence"/>
</dbReference>
<dbReference type="Gene3D" id="1.20.1250.20">
    <property type="entry name" value="MFS general substrate transporter like domains"/>
    <property type="match status" value="1"/>
</dbReference>
<keyword evidence="3 6" id="KW-0812">Transmembrane</keyword>